<keyword evidence="7" id="KW-0675">Receptor</keyword>
<dbReference type="InterPro" id="IPR052192">
    <property type="entry name" value="Insect_Ionotropic_Sensory_Rcpt"/>
</dbReference>
<sequence length="386" mass="44246">MKHAKVFDYQLQVEKMYGILGPDKKWTGMIGAMIRNETDIVGPFFMDERRGSVVQFVSPLDFSQLVLVTGLTSTSKHPFLIFKVFSIELWLAFLTAVFIAAGTTSLIYFALPFSFKKKKTEIFLRYLWLFLMSLVGKDFGSKSSWYLRYIWSSRSFRFVQGVWLMSSFIFVYTYQGGIISTFASSRMKPKYETLEEVMKDHQVDVGTYPNSFPYLCLSKLANTTLEPIWLRAQENLVYEVSHTPEWMDRVERGKMVIIAELGHTKYLIGRRFQKTGLCGIRVVPLKLCASYLALGTRKELSKSFINKFNYEILRFNEGGLSKRQKTKSVLFYDICTQGRSPTMHPLALTDLTGAFAILISGLVMAIVCAVVEVLMKNKINKKSQVE</sequence>
<dbReference type="SUPFAM" id="SSF53850">
    <property type="entry name" value="Periplasmic binding protein-like II"/>
    <property type="match status" value="1"/>
</dbReference>
<feature type="transmembrane region" description="Helical" evidence="9">
    <location>
        <begin position="89"/>
        <end position="111"/>
    </location>
</feature>
<feature type="domain" description="Ionotropic glutamate receptor C-terminal" evidence="10">
    <location>
        <begin position="86"/>
        <end position="362"/>
    </location>
</feature>
<evidence type="ECO:0000256" key="4">
    <source>
        <dbReference type="ARBA" id="ARBA00022692"/>
    </source>
</evidence>
<name>A0AAV2AXR2_9ARAC</name>
<dbReference type="GO" id="GO:0050906">
    <property type="term" value="P:detection of stimulus involved in sensory perception"/>
    <property type="evidence" value="ECO:0007669"/>
    <property type="project" value="UniProtKB-ARBA"/>
</dbReference>
<accession>A0AAV2AXR2</accession>
<dbReference type="Proteomes" id="UP001497382">
    <property type="component" value="Unassembled WGS sequence"/>
</dbReference>
<evidence type="ECO:0000256" key="6">
    <source>
        <dbReference type="ARBA" id="ARBA00023136"/>
    </source>
</evidence>
<evidence type="ECO:0000256" key="5">
    <source>
        <dbReference type="ARBA" id="ARBA00022989"/>
    </source>
</evidence>
<dbReference type="Pfam" id="PF00060">
    <property type="entry name" value="Lig_chan"/>
    <property type="match status" value="1"/>
</dbReference>
<reference evidence="11 12" key="1">
    <citation type="submission" date="2024-04" db="EMBL/GenBank/DDBJ databases">
        <authorList>
            <person name="Rising A."/>
            <person name="Reimegard J."/>
            <person name="Sonavane S."/>
            <person name="Akerstrom W."/>
            <person name="Nylinder S."/>
            <person name="Hedman E."/>
            <person name="Kallberg Y."/>
        </authorList>
    </citation>
    <scope>NUCLEOTIDE SEQUENCE [LARGE SCALE GENOMIC DNA]</scope>
</reference>
<dbReference type="GO" id="GO:0005886">
    <property type="term" value="C:plasma membrane"/>
    <property type="evidence" value="ECO:0007669"/>
    <property type="project" value="UniProtKB-SubCell"/>
</dbReference>
<keyword evidence="3" id="KW-1003">Cell membrane</keyword>
<dbReference type="Gene3D" id="3.40.190.10">
    <property type="entry name" value="Periplasmic binding protein-like II"/>
    <property type="match status" value="1"/>
</dbReference>
<feature type="transmembrane region" description="Helical" evidence="9">
    <location>
        <begin position="351"/>
        <end position="374"/>
    </location>
</feature>
<comment type="similarity">
    <text evidence="2">Belongs to the glutamate-gated ion channel (TC 1.A.10.1) family.</text>
</comment>
<evidence type="ECO:0000256" key="2">
    <source>
        <dbReference type="ARBA" id="ARBA00008685"/>
    </source>
</evidence>
<dbReference type="EMBL" id="CAXIEN010000225">
    <property type="protein sequence ID" value="CAL1288044.1"/>
    <property type="molecule type" value="Genomic_DNA"/>
</dbReference>
<evidence type="ECO:0000313" key="12">
    <source>
        <dbReference type="Proteomes" id="UP001497382"/>
    </source>
</evidence>
<dbReference type="PANTHER" id="PTHR42643">
    <property type="entry name" value="IONOTROPIC RECEPTOR 20A-RELATED"/>
    <property type="match status" value="1"/>
</dbReference>
<feature type="transmembrane region" description="Helical" evidence="9">
    <location>
        <begin position="123"/>
        <end position="141"/>
    </location>
</feature>
<dbReference type="AlphaFoldDB" id="A0AAV2AXR2"/>
<keyword evidence="5 9" id="KW-1133">Transmembrane helix</keyword>
<gene>
    <name evidence="11" type="ORF">LARSCL_LOCUS15133</name>
</gene>
<evidence type="ECO:0000313" key="11">
    <source>
        <dbReference type="EMBL" id="CAL1288044.1"/>
    </source>
</evidence>
<keyword evidence="8" id="KW-0325">Glycoprotein</keyword>
<proteinExistence type="inferred from homology"/>
<protein>
    <recommendedName>
        <fullName evidence="10">Ionotropic glutamate receptor C-terminal domain-containing protein</fullName>
    </recommendedName>
</protein>
<feature type="transmembrane region" description="Helical" evidence="9">
    <location>
        <begin position="161"/>
        <end position="183"/>
    </location>
</feature>
<dbReference type="GO" id="GO:0015276">
    <property type="term" value="F:ligand-gated monoatomic ion channel activity"/>
    <property type="evidence" value="ECO:0007669"/>
    <property type="project" value="InterPro"/>
</dbReference>
<evidence type="ECO:0000256" key="9">
    <source>
        <dbReference type="SAM" id="Phobius"/>
    </source>
</evidence>
<comment type="subcellular location">
    <subcellularLocation>
        <location evidence="1">Cell membrane</location>
        <topology evidence="1">Multi-pass membrane protein</topology>
    </subcellularLocation>
</comment>
<evidence type="ECO:0000256" key="8">
    <source>
        <dbReference type="ARBA" id="ARBA00023180"/>
    </source>
</evidence>
<dbReference type="InterPro" id="IPR001320">
    <property type="entry name" value="Iontro_rcpt_C"/>
</dbReference>
<keyword evidence="12" id="KW-1185">Reference proteome</keyword>
<dbReference type="Gene3D" id="1.10.287.70">
    <property type="match status" value="1"/>
</dbReference>
<evidence type="ECO:0000256" key="7">
    <source>
        <dbReference type="ARBA" id="ARBA00023170"/>
    </source>
</evidence>
<evidence type="ECO:0000259" key="10">
    <source>
        <dbReference type="Pfam" id="PF00060"/>
    </source>
</evidence>
<keyword evidence="6 9" id="KW-0472">Membrane</keyword>
<evidence type="ECO:0000256" key="3">
    <source>
        <dbReference type="ARBA" id="ARBA00022475"/>
    </source>
</evidence>
<dbReference type="PANTHER" id="PTHR42643:SF24">
    <property type="entry name" value="IONOTROPIC RECEPTOR 60A"/>
    <property type="match status" value="1"/>
</dbReference>
<evidence type="ECO:0000256" key="1">
    <source>
        <dbReference type="ARBA" id="ARBA00004651"/>
    </source>
</evidence>
<keyword evidence="4 9" id="KW-0812">Transmembrane</keyword>
<comment type="caution">
    <text evidence="11">The sequence shown here is derived from an EMBL/GenBank/DDBJ whole genome shotgun (WGS) entry which is preliminary data.</text>
</comment>
<organism evidence="11 12">
    <name type="scientific">Larinioides sclopetarius</name>
    <dbReference type="NCBI Taxonomy" id="280406"/>
    <lineage>
        <taxon>Eukaryota</taxon>
        <taxon>Metazoa</taxon>
        <taxon>Ecdysozoa</taxon>
        <taxon>Arthropoda</taxon>
        <taxon>Chelicerata</taxon>
        <taxon>Arachnida</taxon>
        <taxon>Araneae</taxon>
        <taxon>Araneomorphae</taxon>
        <taxon>Entelegynae</taxon>
        <taxon>Araneoidea</taxon>
        <taxon>Araneidae</taxon>
        <taxon>Larinioides</taxon>
    </lineage>
</organism>